<keyword evidence="9" id="KW-0479">Metal-binding</keyword>
<dbReference type="Gene3D" id="3.40.1190.10">
    <property type="entry name" value="Mur-like, catalytic domain"/>
    <property type="match status" value="1"/>
</dbReference>
<dbReference type="NCBIfam" id="NF008101">
    <property type="entry name" value="PRK10846.1"/>
    <property type="match status" value="1"/>
</dbReference>
<evidence type="ECO:0000256" key="2">
    <source>
        <dbReference type="ARBA" id="ARBA00004799"/>
    </source>
</evidence>
<evidence type="ECO:0000256" key="18">
    <source>
        <dbReference type="ARBA" id="ARBA00047808"/>
    </source>
</evidence>
<comment type="similarity">
    <text evidence="4 21">Belongs to the folylpolyglutamate synthase family.</text>
</comment>
<dbReference type="Proteomes" id="UP001209257">
    <property type="component" value="Unassembled WGS sequence"/>
</dbReference>
<dbReference type="GO" id="GO:0004326">
    <property type="term" value="F:tetrahydrofolylpolyglutamate synthase activity"/>
    <property type="evidence" value="ECO:0007669"/>
    <property type="project" value="UniProtKB-EC"/>
</dbReference>
<dbReference type="NCBIfam" id="TIGR01499">
    <property type="entry name" value="folC"/>
    <property type="match status" value="1"/>
</dbReference>
<evidence type="ECO:0000256" key="4">
    <source>
        <dbReference type="ARBA" id="ARBA00008276"/>
    </source>
</evidence>
<evidence type="ECO:0000256" key="15">
    <source>
        <dbReference type="ARBA" id="ARBA00030592"/>
    </source>
</evidence>
<evidence type="ECO:0000256" key="11">
    <source>
        <dbReference type="ARBA" id="ARBA00022840"/>
    </source>
</evidence>
<evidence type="ECO:0000256" key="12">
    <source>
        <dbReference type="ARBA" id="ARBA00022842"/>
    </source>
</evidence>
<comment type="catalytic activity">
    <reaction evidence="20">
        <text>7,8-dihydropteroate + L-glutamate + ATP = 7,8-dihydrofolate + ADP + phosphate + H(+)</text>
        <dbReference type="Rhea" id="RHEA:23584"/>
        <dbReference type="ChEBI" id="CHEBI:15378"/>
        <dbReference type="ChEBI" id="CHEBI:17839"/>
        <dbReference type="ChEBI" id="CHEBI:29985"/>
        <dbReference type="ChEBI" id="CHEBI:30616"/>
        <dbReference type="ChEBI" id="CHEBI:43474"/>
        <dbReference type="ChEBI" id="CHEBI:57451"/>
        <dbReference type="ChEBI" id="CHEBI:456216"/>
        <dbReference type="EC" id="6.3.2.12"/>
    </reaction>
</comment>
<evidence type="ECO:0000256" key="16">
    <source>
        <dbReference type="ARBA" id="ARBA00032510"/>
    </source>
</evidence>
<evidence type="ECO:0000256" key="1">
    <source>
        <dbReference type="ARBA" id="ARBA00002714"/>
    </source>
</evidence>
<dbReference type="InterPro" id="IPR004101">
    <property type="entry name" value="Mur_ligase_C"/>
</dbReference>
<dbReference type="SUPFAM" id="SSF53244">
    <property type="entry name" value="MurD-like peptide ligases, peptide-binding domain"/>
    <property type="match status" value="1"/>
</dbReference>
<dbReference type="InterPro" id="IPR036565">
    <property type="entry name" value="Mur-like_cat_sf"/>
</dbReference>
<comment type="function">
    <text evidence="1">Functions in two distinct reactions of the de novo folate biosynthetic pathway. Catalyzes the addition of a glutamate residue to dihydropteroate (7,8-dihydropteroate or H2Pte) to form dihydrofolate (7,8-dihydrofolate monoglutamate or H2Pte-Glu). Also catalyzes successive additions of L-glutamate to tetrahydrofolate or 10-formyltetrahydrofolate or 5,10-methylenetetrahydrofolate, leading to folylpolyglutamate derivatives.</text>
</comment>
<gene>
    <name evidence="24" type="primary">folC</name>
    <name evidence="24" type="ORF">OCL06_15155</name>
</gene>
<dbReference type="InterPro" id="IPR001645">
    <property type="entry name" value="Folylpolyglutamate_synth"/>
</dbReference>
<dbReference type="InterPro" id="IPR013221">
    <property type="entry name" value="Mur_ligase_cen"/>
</dbReference>
<dbReference type="GO" id="GO:0008841">
    <property type="term" value="F:dihydrofolate synthase activity"/>
    <property type="evidence" value="ECO:0007669"/>
    <property type="project" value="UniProtKB-EC"/>
</dbReference>
<dbReference type="InterPro" id="IPR018109">
    <property type="entry name" value="Folylpolyglutamate_synth_CS"/>
</dbReference>
<name>A0ABT2VUM7_9ALTE</name>
<sequence>MVHSDVSAIAPAHRTLTQWLQYLESIHPTAIDLGLERCQQVADKLGLDFAASTVITVAGTNGKGTTCAFLEQTAIEQGKSVAVYSSPHLLSYRERVRVNGKPAADAAFCEAFTAVDEARGDISLTYFEFGTLAALVMMYAWQPDVVILEVGLGGRLDATNIITPNLAVITTIDLDHQDWLGDTRDKIAVEKAGIMRPGIKAVIGEREPPASLLAEVERFQADAVWAGQDFNISEHSEGWQWQLKEHKLTQLPYPGIPLQNAATAIAALYQLGWLQDREALTRIISRTSLPGRRQQLQEAPRVVVDVGHNPQATANIRRWLKDYQYDNLYIVAGMLKDKSVAATLAPFEGLHAQWLLAGTSGPRGLDGESLQAVLPETERQNSATFAQVVDAYQHARTKCSQSDMILVFGSFLTVADVLALHTEKFTD</sequence>
<proteinExistence type="inferred from homology"/>
<evidence type="ECO:0000256" key="19">
    <source>
        <dbReference type="ARBA" id="ARBA00049035"/>
    </source>
</evidence>
<comment type="catalytic activity">
    <reaction evidence="17">
        <text>(6S)-5,6,7,8-tetrahydrofolyl-(gamma-L-Glu)(n) + L-glutamate + ATP = (6S)-5,6,7,8-tetrahydrofolyl-(gamma-L-Glu)(n+1) + ADP + phosphate + H(+)</text>
        <dbReference type="Rhea" id="RHEA:10580"/>
        <dbReference type="Rhea" id="RHEA-COMP:14738"/>
        <dbReference type="Rhea" id="RHEA-COMP:14740"/>
        <dbReference type="ChEBI" id="CHEBI:15378"/>
        <dbReference type="ChEBI" id="CHEBI:29985"/>
        <dbReference type="ChEBI" id="CHEBI:30616"/>
        <dbReference type="ChEBI" id="CHEBI:43474"/>
        <dbReference type="ChEBI" id="CHEBI:141005"/>
        <dbReference type="ChEBI" id="CHEBI:456216"/>
        <dbReference type="EC" id="6.3.2.17"/>
    </reaction>
</comment>
<evidence type="ECO:0000313" key="24">
    <source>
        <dbReference type="EMBL" id="MCU7555926.1"/>
    </source>
</evidence>
<comment type="pathway">
    <text evidence="3">Cofactor biosynthesis; tetrahydrofolylpolyglutamate biosynthesis.</text>
</comment>
<evidence type="ECO:0000256" key="21">
    <source>
        <dbReference type="PIRNR" id="PIRNR001563"/>
    </source>
</evidence>
<dbReference type="Pfam" id="PF02875">
    <property type="entry name" value="Mur_ligase_C"/>
    <property type="match status" value="1"/>
</dbReference>
<evidence type="ECO:0000256" key="6">
    <source>
        <dbReference type="ARBA" id="ARBA00013025"/>
    </source>
</evidence>
<dbReference type="SUPFAM" id="SSF53623">
    <property type="entry name" value="MurD-like peptide ligases, catalytic domain"/>
    <property type="match status" value="1"/>
</dbReference>
<comment type="caution">
    <text evidence="24">The sequence shown here is derived from an EMBL/GenBank/DDBJ whole genome shotgun (WGS) entry which is preliminary data.</text>
</comment>
<evidence type="ECO:0000313" key="25">
    <source>
        <dbReference type="Proteomes" id="UP001209257"/>
    </source>
</evidence>
<dbReference type="EMBL" id="JAOTJC010000013">
    <property type="protein sequence ID" value="MCU7555926.1"/>
    <property type="molecule type" value="Genomic_DNA"/>
</dbReference>
<evidence type="ECO:0000256" key="14">
    <source>
        <dbReference type="ARBA" id="ARBA00030048"/>
    </source>
</evidence>
<dbReference type="InterPro" id="IPR036615">
    <property type="entry name" value="Mur_ligase_C_dom_sf"/>
</dbReference>
<organism evidence="24 25">
    <name type="scientific">Alteromonas salexigens</name>
    <dbReference type="NCBI Taxonomy" id="2982530"/>
    <lineage>
        <taxon>Bacteria</taxon>
        <taxon>Pseudomonadati</taxon>
        <taxon>Pseudomonadota</taxon>
        <taxon>Gammaproteobacteria</taxon>
        <taxon>Alteromonadales</taxon>
        <taxon>Alteromonadaceae</taxon>
        <taxon>Alteromonas/Salinimonas group</taxon>
        <taxon>Alteromonas</taxon>
    </lineage>
</organism>
<keyword evidence="11 21" id="KW-0067">ATP-binding</keyword>
<evidence type="ECO:0000259" key="23">
    <source>
        <dbReference type="Pfam" id="PF08245"/>
    </source>
</evidence>
<feature type="domain" description="Mur ligase C-terminal" evidence="22">
    <location>
        <begin position="291"/>
        <end position="411"/>
    </location>
</feature>
<dbReference type="Gene3D" id="3.90.190.20">
    <property type="entry name" value="Mur ligase, C-terminal domain"/>
    <property type="match status" value="1"/>
</dbReference>
<evidence type="ECO:0000256" key="8">
    <source>
        <dbReference type="ARBA" id="ARBA00022598"/>
    </source>
</evidence>
<evidence type="ECO:0000256" key="5">
    <source>
        <dbReference type="ARBA" id="ARBA00013023"/>
    </source>
</evidence>
<dbReference type="PANTHER" id="PTHR11136:SF0">
    <property type="entry name" value="DIHYDROFOLATE SYNTHETASE-RELATED"/>
    <property type="match status" value="1"/>
</dbReference>
<keyword evidence="25" id="KW-1185">Reference proteome</keyword>
<dbReference type="EC" id="6.3.2.17" evidence="6"/>
<evidence type="ECO:0000256" key="20">
    <source>
        <dbReference type="ARBA" id="ARBA00049161"/>
    </source>
</evidence>
<evidence type="ECO:0000256" key="3">
    <source>
        <dbReference type="ARBA" id="ARBA00005150"/>
    </source>
</evidence>
<dbReference type="PROSITE" id="PS01012">
    <property type="entry name" value="FOLYLPOLYGLU_SYNT_2"/>
    <property type="match status" value="1"/>
</dbReference>
<comment type="catalytic activity">
    <reaction evidence="19">
        <text>(6R)-5,10-methylenetetrahydrofolyl-(gamma-L-Glu)(n) + L-glutamate + ATP = (6R)-5,10-methylenetetrahydrofolyl-(gamma-L-Glu)(n+1) + ADP + phosphate + H(+)</text>
        <dbReference type="Rhea" id="RHEA:51912"/>
        <dbReference type="Rhea" id="RHEA-COMP:13257"/>
        <dbReference type="Rhea" id="RHEA-COMP:13258"/>
        <dbReference type="ChEBI" id="CHEBI:15378"/>
        <dbReference type="ChEBI" id="CHEBI:29985"/>
        <dbReference type="ChEBI" id="CHEBI:30616"/>
        <dbReference type="ChEBI" id="CHEBI:43474"/>
        <dbReference type="ChEBI" id="CHEBI:136572"/>
        <dbReference type="ChEBI" id="CHEBI:456216"/>
        <dbReference type="EC" id="6.3.2.17"/>
    </reaction>
</comment>
<keyword evidence="12" id="KW-0460">Magnesium</keyword>
<evidence type="ECO:0000256" key="13">
    <source>
        <dbReference type="ARBA" id="ARBA00022909"/>
    </source>
</evidence>
<accession>A0ABT2VUM7</accession>
<evidence type="ECO:0000256" key="10">
    <source>
        <dbReference type="ARBA" id="ARBA00022741"/>
    </source>
</evidence>
<dbReference type="RefSeq" id="WP_262996074.1">
    <property type="nucleotide sequence ID" value="NZ_JAOTJC010000013.1"/>
</dbReference>
<dbReference type="PANTHER" id="PTHR11136">
    <property type="entry name" value="FOLYLPOLYGLUTAMATE SYNTHASE-RELATED"/>
    <property type="match status" value="1"/>
</dbReference>
<evidence type="ECO:0000259" key="22">
    <source>
        <dbReference type="Pfam" id="PF02875"/>
    </source>
</evidence>
<evidence type="ECO:0000256" key="7">
    <source>
        <dbReference type="ARBA" id="ARBA00019357"/>
    </source>
</evidence>
<protein>
    <recommendedName>
        <fullName evidence="7">Dihydrofolate synthase/folylpolyglutamate synthase</fullName>
        <ecNumber evidence="5">6.3.2.12</ecNumber>
        <ecNumber evidence="6">6.3.2.17</ecNumber>
    </recommendedName>
    <alternativeName>
        <fullName evidence="16">Folylpoly-gamma-glutamate synthetase-dihydrofolate synthetase</fullName>
    </alternativeName>
    <alternativeName>
        <fullName evidence="14">Folylpolyglutamate synthetase</fullName>
    </alternativeName>
    <alternativeName>
        <fullName evidence="15">Tetrahydrofolylpolyglutamate synthase</fullName>
    </alternativeName>
</protein>
<comment type="pathway">
    <text evidence="2">Cofactor biosynthesis; tetrahydrofolate biosynthesis; 7,8-dihydrofolate from 2-amino-4-hydroxy-6-hydroxymethyl-7,8-dihydropteridine diphosphate and 4-aminobenzoate: step 2/2.</text>
</comment>
<evidence type="ECO:0000256" key="9">
    <source>
        <dbReference type="ARBA" id="ARBA00022723"/>
    </source>
</evidence>
<reference evidence="25" key="1">
    <citation type="submission" date="2023-07" db="EMBL/GenBank/DDBJ databases">
        <title>Study on multiphase classification of strain Alteromonas salexigens isolated from the Yellow Sea.</title>
        <authorList>
            <person name="Sun L."/>
        </authorList>
    </citation>
    <scope>NUCLEOTIDE SEQUENCE [LARGE SCALE GENOMIC DNA]</scope>
    <source>
        <strain evidence="25">ASW11-19</strain>
    </source>
</reference>
<dbReference type="Pfam" id="PF08245">
    <property type="entry name" value="Mur_ligase_M"/>
    <property type="match status" value="1"/>
</dbReference>
<keyword evidence="13" id="KW-0289">Folate biosynthesis</keyword>
<dbReference type="EC" id="6.3.2.12" evidence="5"/>
<comment type="catalytic activity">
    <reaction evidence="18">
        <text>10-formyltetrahydrofolyl-(gamma-L-Glu)(n) + L-glutamate + ATP = 10-formyltetrahydrofolyl-(gamma-L-Glu)(n+1) + ADP + phosphate + H(+)</text>
        <dbReference type="Rhea" id="RHEA:51904"/>
        <dbReference type="Rhea" id="RHEA-COMP:13088"/>
        <dbReference type="Rhea" id="RHEA-COMP:14300"/>
        <dbReference type="ChEBI" id="CHEBI:15378"/>
        <dbReference type="ChEBI" id="CHEBI:29985"/>
        <dbReference type="ChEBI" id="CHEBI:30616"/>
        <dbReference type="ChEBI" id="CHEBI:43474"/>
        <dbReference type="ChEBI" id="CHEBI:134413"/>
        <dbReference type="ChEBI" id="CHEBI:456216"/>
        <dbReference type="EC" id="6.3.2.17"/>
    </reaction>
</comment>
<feature type="domain" description="Mur ligase central" evidence="23">
    <location>
        <begin position="57"/>
        <end position="208"/>
    </location>
</feature>
<keyword evidence="10 21" id="KW-0547">Nucleotide-binding</keyword>
<dbReference type="PIRSF" id="PIRSF001563">
    <property type="entry name" value="Folylpolyglu_synth"/>
    <property type="match status" value="1"/>
</dbReference>
<keyword evidence="8 21" id="KW-0436">Ligase</keyword>
<evidence type="ECO:0000256" key="17">
    <source>
        <dbReference type="ARBA" id="ARBA00047493"/>
    </source>
</evidence>